<dbReference type="RefSeq" id="WP_168544402.1">
    <property type="nucleotide sequence ID" value="NZ_BAAAKS010000025.1"/>
</dbReference>
<sequence>MKNVLLGSICLVVGIAILVAWAFIALTTGLPQQWSRPLVSGQLLAVGGWLTLIGAGAAILWRSVKRARVRVVGGVFEVTAGVIPVVGTITACVGVTVMSLGAAVDVSTGGASSRAVAPALLAPFEVAIIVLLIGGAMVGRMWWPRIVADHEWVTVANSIQRVRYRRGQAHFSEYNNGLFVTGIPVERVRSPLAVVTMRSGRKVGFSALVLTPAEIEELNRGPGLNVPPR</sequence>
<feature type="transmembrane region" description="Helical" evidence="1">
    <location>
        <begin position="116"/>
        <end position="138"/>
    </location>
</feature>
<dbReference type="AlphaFoldDB" id="A0A846WVZ8"/>
<keyword evidence="1" id="KW-1133">Transmembrane helix</keyword>
<reference evidence="2 3" key="1">
    <citation type="submission" date="2020-04" db="EMBL/GenBank/DDBJ databases">
        <title>MicrobeNet Type strains.</title>
        <authorList>
            <person name="Nicholson A.C."/>
        </authorList>
    </citation>
    <scope>NUCLEOTIDE SEQUENCE [LARGE SCALE GENOMIC DNA]</scope>
    <source>
        <strain evidence="2 3">DSM 44113</strain>
    </source>
</reference>
<evidence type="ECO:0000313" key="3">
    <source>
        <dbReference type="Proteomes" id="UP000582646"/>
    </source>
</evidence>
<dbReference type="EMBL" id="JAAXOQ010000002">
    <property type="protein sequence ID" value="NKY17307.1"/>
    <property type="molecule type" value="Genomic_DNA"/>
</dbReference>
<evidence type="ECO:0000256" key="1">
    <source>
        <dbReference type="SAM" id="Phobius"/>
    </source>
</evidence>
<feature type="transmembrane region" description="Helical" evidence="1">
    <location>
        <begin position="82"/>
        <end position="104"/>
    </location>
</feature>
<keyword evidence="1" id="KW-0812">Transmembrane</keyword>
<proteinExistence type="predicted"/>
<comment type="caution">
    <text evidence="2">The sequence shown here is derived from an EMBL/GenBank/DDBJ whole genome shotgun (WGS) entry which is preliminary data.</text>
</comment>
<protein>
    <submittedName>
        <fullName evidence="2">Uncharacterized protein</fullName>
    </submittedName>
</protein>
<feature type="transmembrane region" description="Helical" evidence="1">
    <location>
        <begin position="38"/>
        <end position="61"/>
    </location>
</feature>
<name>A0A846WVZ8_9ACTN</name>
<keyword evidence="1" id="KW-0472">Membrane</keyword>
<keyword evidence="3" id="KW-1185">Reference proteome</keyword>
<dbReference type="Proteomes" id="UP000582646">
    <property type="component" value="Unassembled WGS sequence"/>
</dbReference>
<evidence type="ECO:0000313" key="2">
    <source>
        <dbReference type="EMBL" id="NKY17307.1"/>
    </source>
</evidence>
<gene>
    <name evidence="2" type="ORF">HF999_02800</name>
</gene>
<accession>A0A846WVZ8</accession>
<organism evidence="2 3">
    <name type="scientific">Tsukamurella spumae</name>
    <dbReference type="NCBI Taxonomy" id="44753"/>
    <lineage>
        <taxon>Bacteria</taxon>
        <taxon>Bacillati</taxon>
        <taxon>Actinomycetota</taxon>
        <taxon>Actinomycetes</taxon>
        <taxon>Mycobacteriales</taxon>
        <taxon>Tsukamurellaceae</taxon>
        <taxon>Tsukamurella</taxon>
    </lineage>
</organism>